<dbReference type="EMBL" id="CP027792">
    <property type="protein sequence ID" value="AVP58501.1"/>
    <property type="molecule type" value="Genomic_DNA"/>
</dbReference>
<dbReference type="Proteomes" id="UP000241829">
    <property type="component" value="Chromosome"/>
</dbReference>
<accession>A0A2P1NN71</accession>
<evidence type="ECO:0000313" key="3">
    <source>
        <dbReference type="Proteomes" id="UP000241829"/>
    </source>
</evidence>
<dbReference type="OrthoDB" id="7059807at2"/>
<dbReference type="InterPro" id="IPR031485">
    <property type="entry name" value="CBP_BcsS"/>
</dbReference>
<proteinExistence type="predicted"/>
<organism evidence="2 3">
    <name type="scientific">Pulveribacter suum</name>
    <dbReference type="NCBI Taxonomy" id="2116657"/>
    <lineage>
        <taxon>Bacteria</taxon>
        <taxon>Pseudomonadati</taxon>
        <taxon>Pseudomonadota</taxon>
        <taxon>Betaproteobacteria</taxon>
        <taxon>Burkholderiales</taxon>
        <taxon>Comamonadaceae</taxon>
        <taxon>Pulveribacter</taxon>
    </lineage>
</organism>
<protein>
    <recommendedName>
        <fullName evidence="4">Cellulose biosynthesis protein BcsS</fullName>
    </recommendedName>
</protein>
<evidence type="ECO:0008006" key="4">
    <source>
        <dbReference type="Google" id="ProtNLM"/>
    </source>
</evidence>
<dbReference type="Pfam" id="PF17036">
    <property type="entry name" value="CBP_BcsS"/>
    <property type="match status" value="1"/>
</dbReference>
<keyword evidence="1" id="KW-0732">Signal</keyword>
<reference evidence="3" key="1">
    <citation type="submission" date="2018-03" db="EMBL/GenBank/DDBJ databases">
        <title>Genome sequencing of Melaminivora sp. strain SC2-7.</title>
        <authorList>
            <person name="Kim S.-J."/>
            <person name="Heo J."/>
            <person name="Ahn J.-H."/>
            <person name="Kwon S.-W."/>
        </authorList>
    </citation>
    <scope>NUCLEOTIDE SEQUENCE [LARGE SCALE GENOMIC DNA]</scope>
    <source>
        <strain evidence="3">SC2-7</strain>
    </source>
</reference>
<dbReference type="AlphaFoldDB" id="A0A2P1NN71"/>
<dbReference type="KEGG" id="melm:C7H73_13060"/>
<feature type="chain" id="PRO_5015136439" description="Cellulose biosynthesis protein BcsS" evidence="1">
    <location>
        <begin position="32"/>
        <end position="238"/>
    </location>
</feature>
<evidence type="ECO:0000313" key="2">
    <source>
        <dbReference type="EMBL" id="AVP58501.1"/>
    </source>
</evidence>
<evidence type="ECO:0000256" key="1">
    <source>
        <dbReference type="SAM" id="SignalP"/>
    </source>
</evidence>
<dbReference type="RefSeq" id="WP_106847049.1">
    <property type="nucleotide sequence ID" value="NZ_CP027792.1"/>
</dbReference>
<feature type="signal peptide" evidence="1">
    <location>
        <begin position="1"/>
        <end position="31"/>
    </location>
</feature>
<name>A0A2P1NN71_9BURK</name>
<gene>
    <name evidence="2" type="ORF">C7H73_13060</name>
</gene>
<sequence length="238" mass="25828">MPARHPYRVNLALPLGLCLAAAAALPLPALADGLWLSGAEASRGASYLYVGRIASLEHEQLQNGWATRLWLDRASYTYWASGQRYRGRSVGLEAGVGYLFGQAPFTGSVFLNLMARDTHLSPSDPGSAVSGFHLRPKVSSDLNWQFSPEWGANAGMSYTPLGNAWWARARLLHGSQGGLQWGLEHARHGDDSYRARQTGVVLTGVPAGPARWAFKAGVRQMRGESSSPYVGVDLSWTF</sequence>
<keyword evidence="3" id="KW-1185">Reference proteome</keyword>